<dbReference type="Gene3D" id="2.130.10.10">
    <property type="entry name" value="YVTN repeat-like/Quinoprotein amine dehydrogenase"/>
    <property type="match status" value="3"/>
</dbReference>
<dbReference type="AlphaFoldDB" id="A0AAV2IIX7"/>
<dbReference type="PROSITE" id="PS50294">
    <property type="entry name" value="WD_REPEATS_REGION"/>
    <property type="match status" value="6"/>
</dbReference>
<dbReference type="CDD" id="cd00200">
    <property type="entry name" value="WD40"/>
    <property type="match status" value="1"/>
</dbReference>
<dbReference type="InterPro" id="IPR020472">
    <property type="entry name" value="WD40_PAC1"/>
</dbReference>
<evidence type="ECO:0000256" key="1">
    <source>
        <dbReference type="ARBA" id="ARBA00022574"/>
    </source>
</evidence>
<dbReference type="PROSITE" id="PS50082">
    <property type="entry name" value="WD_REPEATS_2"/>
    <property type="match status" value="6"/>
</dbReference>
<protein>
    <submittedName>
        <fullName evidence="4">Uncharacterized protein</fullName>
    </submittedName>
</protein>
<proteinExistence type="predicted"/>
<feature type="repeat" description="WD" evidence="3">
    <location>
        <begin position="100"/>
        <end position="141"/>
    </location>
</feature>
<dbReference type="Proteomes" id="UP001497497">
    <property type="component" value="Unassembled WGS sequence"/>
</dbReference>
<organism evidence="4 5">
    <name type="scientific">Lymnaea stagnalis</name>
    <name type="common">Great pond snail</name>
    <name type="synonym">Helix stagnalis</name>
    <dbReference type="NCBI Taxonomy" id="6523"/>
    <lineage>
        <taxon>Eukaryota</taxon>
        <taxon>Metazoa</taxon>
        <taxon>Spiralia</taxon>
        <taxon>Lophotrochozoa</taxon>
        <taxon>Mollusca</taxon>
        <taxon>Gastropoda</taxon>
        <taxon>Heterobranchia</taxon>
        <taxon>Euthyneura</taxon>
        <taxon>Panpulmonata</taxon>
        <taxon>Hygrophila</taxon>
        <taxon>Lymnaeoidea</taxon>
        <taxon>Lymnaeidae</taxon>
        <taxon>Lymnaea</taxon>
    </lineage>
</organism>
<feature type="repeat" description="WD" evidence="3">
    <location>
        <begin position="288"/>
        <end position="329"/>
    </location>
</feature>
<dbReference type="InterPro" id="IPR019775">
    <property type="entry name" value="WD40_repeat_CS"/>
</dbReference>
<dbReference type="SUPFAM" id="SSF50978">
    <property type="entry name" value="WD40 repeat-like"/>
    <property type="match status" value="1"/>
</dbReference>
<dbReference type="PROSITE" id="PS00678">
    <property type="entry name" value="WD_REPEATS_1"/>
    <property type="match status" value="2"/>
</dbReference>
<dbReference type="EMBL" id="CAXITT010000724">
    <property type="protein sequence ID" value="CAL1545583.1"/>
    <property type="molecule type" value="Genomic_DNA"/>
</dbReference>
<accession>A0AAV2IIX7</accession>
<keyword evidence="5" id="KW-1185">Reference proteome</keyword>
<feature type="repeat" description="WD" evidence="3">
    <location>
        <begin position="247"/>
        <end position="287"/>
    </location>
</feature>
<feature type="repeat" description="WD" evidence="3">
    <location>
        <begin position="142"/>
        <end position="176"/>
    </location>
</feature>
<keyword evidence="2" id="KW-0677">Repeat</keyword>
<keyword evidence="1 3" id="KW-0853">WD repeat</keyword>
<dbReference type="InterPro" id="IPR001680">
    <property type="entry name" value="WD40_rpt"/>
</dbReference>
<dbReference type="PANTHER" id="PTHR19879">
    <property type="entry name" value="TRANSCRIPTION INITIATION FACTOR TFIID"/>
    <property type="match status" value="1"/>
</dbReference>
<dbReference type="PRINTS" id="PR00320">
    <property type="entry name" value="GPROTEINBRPT"/>
</dbReference>
<name>A0AAV2IIX7_LYMST</name>
<evidence type="ECO:0000256" key="2">
    <source>
        <dbReference type="ARBA" id="ARBA00022737"/>
    </source>
</evidence>
<comment type="caution">
    <text evidence="4">The sequence shown here is derived from an EMBL/GenBank/DDBJ whole genome shotgun (WGS) entry which is preliminary data.</text>
</comment>
<sequence length="383" mass="42365">MFSTPKDFCQRELKEFIGHKDEVNCVSYSPDFQLMVTGSDDQRVRAFSVKTKQCIVRLKGHEGAIKSVAVSECSKYIASGSFDKTARIWKTANGECIHVLKGHAKSVESVAFSPGAIYCCTGSWDRTAKLWCIQTGKCLKTFRGHGSLVQSVGFSQDCHLLASGSWDFTVRVWNLDHKAYQKIRSDLMAAQHKVDSAQTDLNSDPQGRSVSSFQSNFENEYVLEQEEKNVLSDHEMLIEVHDIVKVLLGHSGNVHAISFSRIGMLASGSWDRTIRLWNPRKGNCLRILEGHIGWVQAVSFSPDSTFVASAADDDFVKVWDILTGVCVNTLEGNTDLAQFCAFTPDGLLIASGAAVSTSQKLPKKREGEDAKTMEGKILDILNQ</sequence>
<evidence type="ECO:0000256" key="3">
    <source>
        <dbReference type="PROSITE-ProRule" id="PRU00221"/>
    </source>
</evidence>
<dbReference type="Pfam" id="PF00400">
    <property type="entry name" value="WD40"/>
    <property type="match status" value="6"/>
</dbReference>
<reference evidence="4 5" key="1">
    <citation type="submission" date="2024-04" db="EMBL/GenBank/DDBJ databases">
        <authorList>
            <consortium name="Genoscope - CEA"/>
            <person name="William W."/>
        </authorList>
    </citation>
    <scope>NUCLEOTIDE SEQUENCE [LARGE SCALE GENOMIC DNA]</scope>
</reference>
<feature type="repeat" description="WD" evidence="3">
    <location>
        <begin position="16"/>
        <end position="57"/>
    </location>
</feature>
<dbReference type="PANTHER" id="PTHR19879:SF9">
    <property type="entry name" value="TRANSCRIPTION INITIATION FACTOR TFIID SUBUNIT 5"/>
    <property type="match status" value="1"/>
</dbReference>
<evidence type="ECO:0000313" key="5">
    <source>
        <dbReference type="Proteomes" id="UP001497497"/>
    </source>
</evidence>
<feature type="repeat" description="WD" evidence="3">
    <location>
        <begin position="58"/>
        <end position="99"/>
    </location>
</feature>
<dbReference type="SMART" id="SM00320">
    <property type="entry name" value="WD40"/>
    <property type="match status" value="7"/>
</dbReference>
<dbReference type="InterPro" id="IPR036322">
    <property type="entry name" value="WD40_repeat_dom_sf"/>
</dbReference>
<gene>
    <name evidence="4" type="ORF">GSLYS_00019054001</name>
</gene>
<dbReference type="InterPro" id="IPR015943">
    <property type="entry name" value="WD40/YVTN_repeat-like_dom_sf"/>
</dbReference>
<evidence type="ECO:0000313" key="4">
    <source>
        <dbReference type="EMBL" id="CAL1545583.1"/>
    </source>
</evidence>